<dbReference type="KEGG" id="manq:L1994_09220"/>
<dbReference type="PROSITE" id="PS50113">
    <property type="entry name" value="PAC"/>
    <property type="match status" value="1"/>
</dbReference>
<dbReference type="PANTHER" id="PTHR44757">
    <property type="entry name" value="DIGUANYLATE CYCLASE DGCP"/>
    <property type="match status" value="1"/>
</dbReference>
<dbReference type="NCBIfam" id="TIGR00229">
    <property type="entry name" value="sensory_box"/>
    <property type="match status" value="1"/>
</dbReference>
<evidence type="ECO:0000313" key="4">
    <source>
        <dbReference type="Proteomes" id="UP001218895"/>
    </source>
</evidence>
<feature type="domain" description="PAC" evidence="2">
    <location>
        <begin position="211"/>
        <end position="263"/>
    </location>
</feature>
<evidence type="ECO:0000259" key="2">
    <source>
        <dbReference type="PROSITE" id="PS50113"/>
    </source>
</evidence>
<dbReference type="PROSITE" id="PS50112">
    <property type="entry name" value="PAS"/>
    <property type="match status" value="2"/>
</dbReference>
<organism evidence="3 4">
    <name type="scientific">Methanomicrobium antiquum</name>
    <dbReference type="NCBI Taxonomy" id="487686"/>
    <lineage>
        <taxon>Archaea</taxon>
        <taxon>Methanobacteriati</taxon>
        <taxon>Methanobacteriota</taxon>
        <taxon>Stenosarchaea group</taxon>
        <taxon>Methanomicrobia</taxon>
        <taxon>Methanomicrobiales</taxon>
        <taxon>Methanomicrobiaceae</taxon>
        <taxon>Methanomicrobium</taxon>
    </lineage>
</organism>
<protein>
    <submittedName>
        <fullName evidence="3">PAS domain S-box protein</fullName>
    </submittedName>
</protein>
<dbReference type="Gene3D" id="3.30.450.20">
    <property type="entry name" value="PAS domain"/>
    <property type="match status" value="2"/>
</dbReference>
<name>A0AAF0FLZ2_9EURY</name>
<proteinExistence type="predicted"/>
<dbReference type="InterPro" id="IPR000700">
    <property type="entry name" value="PAS-assoc_C"/>
</dbReference>
<accession>A0AAF0FLZ2</accession>
<feature type="domain" description="PAS" evidence="1">
    <location>
        <begin position="138"/>
        <end position="184"/>
    </location>
</feature>
<dbReference type="SMART" id="SM00091">
    <property type="entry name" value="PAS"/>
    <property type="match status" value="2"/>
</dbReference>
<dbReference type="Pfam" id="PF13426">
    <property type="entry name" value="PAS_9"/>
    <property type="match status" value="2"/>
</dbReference>
<keyword evidence="4" id="KW-1185">Reference proteome</keyword>
<dbReference type="GeneID" id="79950576"/>
<dbReference type="InterPro" id="IPR035965">
    <property type="entry name" value="PAS-like_dom_sf"/>
</dbReference>
<dbReference type="InterPro" id="IPR052155">
    <property type="entry name" value="Biofilm_reg_signaling"/>
</dbReference>
<dbReference type="EMBL" id="CP091092">
    <property type="protein sequence ID" value="WFN36315.1"/>
    <property type="molecule type" value="Genomic_DNA"/>
</dbReference>
<sequence>MRNKISSANLRFWTKNQSESPDMITDMIINAISDPLFILSTEGEILLCNTACEDFLKMSVSDIKGHHCYELVHKLNDFIEGCPFVRSMRSKERETYKANIDGKWSLVTIDPLINGEEDVVGAIHFIKDIDNIVRLDAAKTNLVGLIENTLDAMASVLLDDTIKYWNLGAEEIFGYTEEEIIGKNARILITKEGIPHYEEIKEKIRAGEKVPRFESKMVAKSGEKIDVSISFQPMYDERGVVIGNSFIANNLTPQRKAEQELLHYVTEGTMRLEKPVEIIKRNLSDIKELLISGKLDSHDLELLLDVQISNAGQIYDNLKELKKEIAAKQKDLPDEHTRFLNE</sequence>
<dbReference type="AlphaFoldDB" id="A0AAF0FLZ2"/>
<gene>
    <name evidence="3" type="ORF">L1994_09220</name>
</gene>
<dbReference type="RefSeq" id="WP_278099153.1">
    <property type="nucleotide sequence ID" value="NZ_CP091092.1"/>
</dbReference>
<dbReference type="PANTHER" id="PTHR44757:SF2">
    <property type="entry name" value="BIOFILM ARCHITECTURE MAINTENANCE PROTEIN MBAA"/>
    <property type="match status" value="1"/>
</dbReference>
<evidence type="ECO:0000313" key="3">
    <source>
        <dbReference type="EMBL" id="WFN36315.1"/>
    </source>
</evidence>
<dbReference type="SUPFAM" id="SSF55785">
    <property type="entry name" value="PYP-like sensor domain (PAS domain)"/>
    <property type="match status" value="2"/>
</dbReference>
<dbReference type="InterPro" id="IPR000014">
    <property type="entry name" value="PAS"/>
</dbReference>
<evidence type="ECO:0000259" key="1">
    <source>
        <dbReference type="PROSITE" id="PS50112"/>
    </source>
</evidence>
<dbReference type="Proteomes" id="UP001218895">
    <property type="component" value="Chromosome"/>
</dbReference>
<feature type="domain" description="PAS" evidence="1">
    <location>
        <begin position="28"/>
        <end position="73"/>
    </location>
</feature>
<reference evidence="3" key="1">
    <citation type="submission" date="2022-01" db="EMBL/GenBank/DDBJ databases">
        <title>Complete genome of Methanomicrobium antiquum DSM 21220.</title>
        <authorList>
            <person name="Chen S.-C."/>
            <person name="You Y.-T."/>
            <person name="Zhou Y.-Z."/>
            <person name="Lai M.-C."/>
        </authorList>
    </citation>
    <scope>NUCLEOTIDE SEQUENCE</scope>
    <source>
        <strain evidence="3">DSM 21220</strain>
    </source>
</reference>
<dbReference type="CDD" id="cd00130">
    <property type="entry name" value="PAS"/>
    <property type="match status" value="2"/>
</dbReference>